<keyword evidence="5" id="KW-1185">Reference proteome</keyword>
<evidence type="ECO:0000313" key="4">
    <source>
        <dbReference type="EMBL" id="KAA0707405.1"/>
    </source>
</evidence>
<dbReference type="PANTHER" id="PTHR46186">
    <property type="entry name" value="CYSTATIN"/>
    <property type="match status" value="1"/>
</dbReference>
<proteinExistence type="inferred from homology"/>
<evidence type="ECO:0000256" key="2">
    <source>
        <dbReference type="SAM" id="SignalP"/>
    </source>
</evidence>
<dbReference type="CDD" id="cd00042">
    <property type="entry name" value="CY"/>
    <property type="match status" value="1"/>
</dbReference>
<keyword evidence="2" id="KW-0732">Signal</keyword>
<dbReference type="AlphaFoldDB" id="A0A5A9NDW6"/>
<dbReference type="GO" id="GO:0005615">
    <property type="term" value="C:extracellular space"/>
    <property type="evidence" value="ECO:0007669"/>
    <property type="project" value="TreeGrafter"/>
</dbReference>
<dbReference type="Proteomes" id="UP000324632">
    <property type="component" value="Chromosome 19"/>
</dbReference>
<sequence>MFLQVVADLHPAKMLCILSLLAAACFVTGDSSTQNPNVVSVANFAIDFHNRMNNYPYAFKVVKIISDSAQMYPPAWVKYTLEVETAQTVCRNQEDVNLQDCALQSDAETMICSFVVFAVPGNNMIPKRLLSDQCVYNGRGLI</sequence>
<organism evidence="4 5">
    <name type="scientific">Triplophysa tibetana</name>
    <dbReference type="NCBI Taxonomy" id="1572043"/>
    <lineage>
        <taxon>Eukaryota</taxon>
        <taxon>Metazoa</taxon>
        <taxon>Chordata</taxon>
        <taxon>Craniata</taxon>
        <taxon>Vertebrata</taxon>
        <taxon>Euteleostomi</taxon>
        <taxon>Actinopterygii</taxon>
        <taxon>Neopterygii</taxon>
        <taxon>Teleostei</taxon>
        <taxon>Ostariophysi</taxon>
        <taxon>Cypriniformes</taxon>
        <taxon>Nemacheilidae</taxon>
        <taxon>Triplophysa</taxon>
    </lineage>
</organism>
<evidence type="ECO:0000313" key="5">
    <source>
        <dbReference type="Proteomes" id="UP000324632"/>
    </source>
</evidence>
<dbReference type="SMART" id="SM00043">
    <property type="entry name" value="CY"/>
    <property type="match status" value="1"/>
</dbReference>
<name>A0A5A9NDW6_9TELE</name>
<feature type="chain" id="PRO_5023064730" description="Cystatin domain-containing protein" evidence="2">
    <location>
        <begin position="30"/>
        <end position="142"/>
    </location>
</feature>
<dbReference type="PANTHER" id="PTHR46186:SF12">
    <property type="entry name" value="CYSTATIN C (AMYLOID ANGIOPATHY AND CEREBRAL HEMORRHAGE)-RELATED"/>
    <property type="match status" value="1"/>
</dbReference>
<dbReference type="OrthoDB" id="1908104at2759"/>
<comment type="caution">
    <text evidence="4">The sequence shown here is derived from an EMBL/GenBank/DDBJ whole genome shotgun (WGS) entry which is preliminary data.</text>
</comment>
<dbReference type="GO" id="GO:0031982">
    <property type="term" value="C:vesicle"/>
    <property type="evidence" value="ECO:0007669"/>
    <property type="project" value="TreeGrafter"/>
</dbReference>
<dbReference type="SUPFAM" id="SSF54403">
    <property type="entry name" value="Cystatin/monellin"/>
    <property type="match status" value="1"/>
</dbReference>
<dbReference type="Pfam" id="PF00031">
    <property type="entry name" value="Cystatin"/>
    <property type="match status" value="1"/>
</dbReference>
<dbReference type="GO" id="GO:0004869">
    <property type="term" value="F:cysteine-type endopeptidase inhibitor activity"/>
    <property type="evidence" value="ECO:0007669"/>
    <property type="project" value="InterPro"/>
</dbReference>
<dbReference type="InterPro" id="IPR046350">
    <property type="entry name" value="Cystatin_sf"/>
</dbReference>
<comment type="similarity">
    <text evidence="1">Belongs to the cystatin family.</text>
</comment>
<gene>
    <name evidence="4" type="ORF">E1301_Tti021104</name>
</gene>
<feature type="signal peptide" evidence="2">
    <location>
        <begin position="1"/>
        <end position="29"/>
    </location>
</feature>
<dbReference type="GO" id="GO:0005737">
    <property type="term" value="C:cytoplasm"/>
    <property type="evidence" value="ECO:0007669"/>
    <property type="project" value="TreeGrafter"/>
</dbReference>
<reference evidence="4 5" key="1">
    <citation type="journal article" date="2019" name="Mol. Ecol. Resour.">
        <title>Chromosome-level genome assembly of Triplophysa tibetana, a fish adapted to the harsh high-altitude environment of the Tibetan Plateau.</title>
        <authorList>
            <person name="Yang X."/>
            <person name="Liu H."/>
            <person name="Ma Z."/>
            <person name="Zou Y."/>
            <person name="Zou M."/>
            <person name="Mao Y."/>
            <person name="Li X."/>
            <person name="Wang H."/>
            <person name="Chen T."/>
            <person name="Wang W."/>
            <person name="Yang R."/>
        </authorList>
    </citation>
    <scope>NUCLEOTIDE SEQUENCE [LARGE SCALE GENOMIC DNA]</scope>
    <source>
        <strain evidence="4">TTIB1903HZAU</strain>
        <tissue evidence="4">Muscle</tissue>
    </source>
</reference>
<protein>
    <recommendedName>
        <fullName evidence="3">Cystatin domain-containing protein</fullName>
    </recommendedName>
</protein>
<evidence type="ECO:0000256" key="1">
    <source>
        <dbReference type="ARBA" id="ARBA00009403"/>
    </source>
</evidence>
<dbReference type="Gene3D" id="3.10.450.10">
    <property type="match status" value="1"/>
</dbReference>
<dbReference type="InterPro" id="IPR000010">
    <property type="entry name" value="Cystatin_dom"/>
</dbReference>
<feature type="domain" description="Cystatin" evidence="3">
    <location>
        <begin position="23"/>
        <end position="135"/>
    </location>
</feature>
<accession>A0A5A9NDW6</accession>
<dbReference type="EMBL" id="SOYY01000019">
    <property type="protein sequence ID" value="KAA0707405.1"/>
    <property type="molecule type" value="Genomic_DNA"/>
</dbReference>
<evidence type="ECO:0000259" key="3">
    <source>
        <dbReference type="SMART" id="SM00043"/>
    </source>
</evidence>